<feature type="compositionally biased region" description="Low complexity" evidence="7">
    <location>
        <begin position="7"/>
        <end position="23"/>
    </location>
</feature>
<feature type="compositionally biased region" description="Polar residues" evidence="7">
    <location>
        <begin position="254"/>
        <end position="278"/>
    </location>
</feature>
<feature type="compositionally biased region" description="Polar residues" evidence="7">
    <location>
        <begin position="199"/>
        <end position="211"/>
    </location>
</feature>
<dbReference type="Proteomes" id="UP000398389">
    <property type="component" value="Unassembled WGS sequence"/>
</dbReference>
<dbReference type="RefSeq" id="XP_031854554.1">
    <property type="nucleotide sequence ID" value="XM_031998663.1"/>
</dbReference>
<keyword evidence="5" id="KW-0804">Transcription</keyword>
<feature type="region of interest" description="Disordered" evidence="7">
    <location>
        <begin position="1126"/>
        <end position="1185"/>
    </location>
</feature>
<feature type="domain" description="Zn(2)-C6 fungal-type" evidence="8">
    <location>
        <begin position="73"/>
        <end position="103"/>
    </location>
</feature>
<reference evidence="9 10" key="1">
    <citation type="submission" date="2019-09" db="EMBL/GenBank/DDBJ databases">
        <authorList>
            <person name="Brejova B."/>
        </authorList>
    </citation>
    <scope>NUCLEOTIDE SEQUENCE [LARGE SCALE GENOMIC DNA]</scope>
</reference>
<dbReference type="Pfam" id="PF00172">
    <property type="entry name" value="Zn_clus"/>
    <property type="match status" value="1"/>
</dbReference>
<dbReference type="EMBL" id="CABVLU010000003">
    <property type="protein sequence ID" value="VVT54183.1"/>
    <property type="molecule type" value="Genomic_DNA"/>
</dbReference>
<feature type="compositionally biased region" description="Low complexity" evidence="7">
    <location>
        <begin position="1153"/>
        <end position="1175"/>
    </location>
</feature>
<gene>
    <name evidence="9" type="ORF">SAPINGB_P003948</name>
</gene>
<evidence type="ECO:0000256" key="7">
    <source>
        <dbReference type="SAM" id="MobiDB-lite"/>
    </source>
</evidence>
<keyword evidence="2" id="KW-0479">Metal-binding</keyword>
<feature type="compositionally biased region" description="Basic residues" evidence="7">
    <location>
        <begin position="166"/>
        <end position="178"/>
    </location>
</feature>
<evidence type="ECO:0000313" key="10">
    <source>
        <dbReference type="Proteomes" id="UP000398389"/>
    </source>
</evidence>
<evidence type="ECO:0000256" key="2">
    <source>
        <dbReference type="ARBA" id="ARBA00022723"/>
    </source>
</evidence>
<organism evidence="9 10">
    <name type="scientific">Magnusiomyces paraingens</name>
    <dbReference type="NCBI Taxonomy" id="2606893"/>
    <lineage>
        <taxon>Eukaryota</taxon>
        <taxon>Fungi</taxon>
        <taxon>Dikarya</taxon>
        <taxon>Ascomycota</taxon>
        <taxon>Saccharomycotina</taxon>
        <taxon>Dipodascomycetes</taxon>
        <taxon>Dipodascales</taxon>
        <taxon>Dipodascaceae</taxon>
        <taxon>Magnusiomyces</taxon>
    </lineage>
</organism>
<dbReference type="SMART" id="SM00066">
    <property type="entry name" value="GAL4"/>
    <property type="match status" value="1"/>
</dbReference>
<dbReference type="CDD" id="cd00067">
    <property type="entry name" value="GAL4"/>
    <property type="match status" value="1"/>
</dbReference>
<keyword evidence="6" id="KW-0539">Nucleus</keyword>
<evidence type="ECO:0000256" key="4">
    <source>
        <dbReference type="ARBA" id="ARBA00023125"/>
    </source>
</evidence>
<feature type="compositionally biased region" description="Low complexity" evidence="7">
    <location>
        <begin position="1053"/>
        <end position="1067"/>
    </location>
</feature>
<dbReference type="PANTHER" id="PTHR46910">
    <property type="entry name" value="TRANSCRIPTION FACTOR PDR1"/>
    <property type="match status" value="1"/>
</dbReference>
<evidence type="ECO:0000256" key="3">
    <source>
        <dbReference type="ARBA" id="ARBA00023015"/>
    </source>
</evidence>
<feature type="region of interest" description="Disordered" evidence="7">
    <location>
        <begin position="781"/>
        <end position="805"/>
    </location>
</feature>
<dbReference type="OrthoDB" id="2123952at2759"/>
<dbReference type="GeneID" id="43582763"/>
<dbReference type="Pfam" id="PF04082">
    <property type="entry name" value="Fungal_trans"/>
    <property type="match status" value="1"/>
</dbReference>
<dbReference type="GO" id="GO:0003677">
    <property type="term" value="F:DNA binding"/>
    <property type="evidence" value="ECO:0007669"/>
    <property type="project" value="UniProtKB-KW"/>
</dbReference>
<dbReference type="GO" id="GO:0000981">
    <property type="term" value="F:DNA-binding transcription factor activity, RNA polymerase II-specific"/>
    <property type="evidence" value="ECO:0007669"/>
    <property type="project" value="InterPro"/>
</dbReference>
<sequence length="1337" mass="148031">MIQGAGRSSSSSNASRSMSQHSRQQNQQPPSLKHEADDDDLDDIDDMDDMDDDDHSSTFSQQPKPKRQRVSIACDLCRKKKIKCDGKTPSCSSCAANRLPCVYAQPERKQKQRKSRVSTLSLLDSRLRRIETLLETVAPLIEQNIPQLVSLASSAVKNQSLITNTNRRHRHRKNHHHQNQNDSDLDSEDAQLTDDPNSDESYSIVSTTNGDSDSESDDLDKHGPNVKLEKNDNTSACVFNDEHDTSKKQRKTLPASQSEKLKSTVDTTINASKTNQHGSLALSTAATTSTTPTASSTNDTTGKSVNVKWNVPNLPAGSYIASKFDPARAPHVEPSNIASVTVLNGFEQIYFEGVSLIFCSSHGFGWISRQLEDRALYGQLSLAFQVSQENTKTNLTNLLDSSTSPITFDKDIVLRGFQEFISGLGLWNVFSLEELDFMYFNEFGSHIPQTEKYQHAREYQKSVNKKFEEYAEEIRINTKSHPATEPNIPSAFGTPTGLNGYAEKLCVAAITAMGLSLEINSPGWVPEGMPKQAYYELVTKYITSGIYYLERLALAGHSILAVKGSLLLVSLTTCSPNFVPPWSLLSIVVRIAQNLGLHRREHYENLPPAELGYRLHAWWLLYCVEKDISLKFGRPSTIFDGNISAPLPCRIEFDVLSQHSFSNFNFLLHFVLIYRLWNRIHIELTQSRQQSSREALLKILDFDRELEKWKNSLPLALQPDSKEMPIQLNISAKFNMHDWIFRFGVTYCHAVYYYALSYIHRHVASRPSWIFRVTRVSNSEEEKSNGASDNASPALSSHTDSEKDLEQFDTETVASLLAEMRNGYKMGTVYKARTKNGIKLSVRRVAKENPRLLGSPYLVAEYSRKTIVSIMRLHPWTIPYIWRISYFGFNAFLGLFVSSSFLYSSDEAVSNIFYMRNLIDVLERLFEETRGFMFIYHPDRMLRTMVDGITAHVERKRRELNLKDPDMPEIITSEDLRKVSQEKTSEWLNNSTNRRVSPEPAPAPLLRTHSQQKSKPSQGLNKRFTHLTGEYMAAQNSSEDNTHPLSLSPPLPLQKQQQQQQQQQLPSNTPIHGPSPILATGKNLQPNSPQFLSPQVSTGPDASPAYSSSGLHVLSPLSGTTPLTEFSAAPTGYSDAQRPGYTTAATNTNIPTSSIPHSVSGSHSQQNQQQALPSQPTTEYPGIPLMDPFTTMTADTKSGDPFGGVHFMGSGSWANVDSMYNSMFGILPIPVSTEGAPSGTGTGSMTGESQGTDRHAGGGGGGGGGGGSGSGYDGAGEKRGSFGRTSFGMGFGDFDAFGGLFPEFSNTETVNGPSSSVNTAVSATTVPDIHSADSTRR</sequence>
<feature type="compositionally biased region" description="Polar residues" evidence="7">
    <location>
        <begin position="1143"/>
        <end position="1152"/>
    </location>
</feature>
<evidence type="ECO:0000256" key="1">
    <source>
        <dbReference type="ARBA" id="ARBA00004123"/>
    </source>
</evidence>
<dbReference type="InterPro" id="IPR036864">
    <property type="entry name" value="Zn2-C6_fun-type_DNA-bd_sf"/>
</dbReference>
<feature type="region of interest" description="Disordered" evidence="7">
    <location>
        <begin position="1034"/>
        <end position="1107"/>
    </location>
</feature>
<feature type="compositionally biased region" description="Polar residues" evidence="7">
    <location>
        <begin position="785"/>
        <end position="798"/>
    </location>
</feature>
<feature type="region of interest" description="Disordered" evidence="7">
    <location>
        <begin position="981"/>
        <end position="1020"/>
    </location>
</feature>
<feature type="region of interest" description="Disordered" evidence="7">
    <location>
        <begin position="165"/>
        <end position="304"/>
    </location>
</feature>
<dbReference type="Gene3D" id="4.10.240.10">
    <property type="entry name" value="Zn(2)-C6 fungal-type DNA-binding domain"/>
    <property type="match status" value="1"/>
</dbReference>
<dbReference type="SMART" id="SM00906">
    <property type="entry name" value="Fungal_trans"/>
    <property type="match status" value="1"/>
</dbReference>
<protein>
    <recommendedName>
        <fullName evidence="8">Zn(2)-C6 fungal-type domain-containing protein</fullName>
    </recommendedName>
</protein>
<feature type="compositionally biased region" description="Basic and acidic residues" evidence="7">
    <location>
        <begin position="219"/>
        <end position="232"/>
    </location>
</feature>
<dbReference type="GO" id="GO:0006351">
    <property type="term" value="P:DNA-templated transcription"/>
    <property type="evidence" value="ECO:0007669"/>
    <property type="project" value="InterPro"/>
</dbReference>
<feature type="compositionally biased region" description="Polar residues" evidence="7">
    <location>
        <begin position="1082"/>
        <end position="1107"/>
    </location>
</feature>
<feature type="compositionally biased region" description="Polar residues" evidence="7">
    <location>
        <begin position="1008"/>
        <end position="1020"/>
    </location>
</feature>
<dbReference type="InterPro" id="IPR007219">
    <property type="entry name" value="XnlR_reg_dom"/>
</dbReference>
<dbReference type="InterPro" id="IPR050987">
    <property type="entry name" value="AtrR-like"/>
</dbReference>
<keyword evidence="4" id="KW-0238">DNA-binding</keyword>
<feature type="region of interest" description="Disordered" evidence="7">
    <location>
        <begin position="1234"/>
        <end position="1277"/>
    </location>
</feature>
<feature type="compositionally biased region" description="Gly residues" evidence="7">
    <location>
        <begin position="1257"/>
        <end position="1274"/>
    </location>
</feature>
<comment type="subcellular location">
    <subcellularLocation>
        <location evidence="1">Nucleus</location>
    </subcellularLocation>
</comment>
<feature type="compositionally biased region" description="Polar residues" evidence="7">
    <location>
        <begin position="986"/>
        <end position="995"/>
    </location>
</feature>
<keyword evidence="3" id="KW-0805">Transcription regulation</keyword>
<proteinExistence type="predicted"/>
<feature type="compositionally biased region" description="Acidic residues" evidence="7">
    <location>
        <begin position="183"/>
        <end position="198"/>
    </location>
</feature>
<keyword evidence="10" id="KW-1185">Reference proteome</keyword>
<dbReference type="PROSITE" id="PS00463">
    <property type="entry name" value="ZN2_CY6_FUNGAL_1"/>
    <property type="match status" value="1"/>
</dbReference>
<evidence type="ECO:0000313" key="9">
    <source>
        <dbReference type="EMBL" id="VVT54183.1"/>
    </source>
</evidence>
<feature type="compositionally biased region" description="Acidic residues" evidence="7">
    <location>
        <begin position="37"/>
        <end position="54"/>
    </location>
</feature>
<feature type="compositionally biased region" description="Low complexity" evidence="7">
    <location>
        <begin position="281"/>
        <end position="301"/>
    </location>
</feature>
<dbReference type="InterPro" id="IPR001138">
    <property type="entry name" value="Zn2Cys6_DnaBD"/>
</dbReference>
<accession>A0A5E8BS24</accession>
<feature type="compositionally biased region" description="Low complexity" evidence="7">
    <location>
        <begin position="1314"/>
        <end position="1326"/>
    </location>
</feature>
<dbReference type="SUPFAM" id="SSF57701">
    <property type="entry name" value="Zn2/Cys6 DNA-binding domain"/>
    <property type="match status" value="1"/>
</dbReference>
<dbReference type="PROSITE" id="PS50048">
    <property type="entry name" value="ZN2_CY6_FUNGAL_2"/>
    <property type="match status" value="1"/>
</dbReference>
<dbReference type="CDD" id="cd12148">
    <property type="entry name" value="fungal_TF_MHR"/>
    <property type="match status" value="1"/>
</dbReference>
<feature type="region of interest" description="Disordered" evidence="7">
    <location>
        <begin position="1302"/>
        <end position="1337"/>
    </location>
</feature>
<name>A0A5E8BS24_9ASCO</name>
<evidence type="ECO:0000256" key="5">
    <source>
        <dbReference type="ARBA" id="ARBA00023163"/>
    </source>
</evidence>
<dbReference type="PANTHER" id="PTHR46910:SF37">
    <property type="entry name" value="ZN(II)2CYS6 TRANSCRIPTION FACTOR (EUROFUNG)"/>
    <property type="match status" value="1"/>
</dbReference>
<evidence type="ECO:0000256" key="6">
    <source>
        <dbReference type="ARBA" id="ARBA00023242"/>
    </source>
</evidence>
<dbReference type="GO" id="GO:0008270">
    <property type="term" value="F:zinc ion binding"/>
    <property type="evidence" value="ECO:0007669"/>
    <property type="project" value="InterPro"/>
</dbReference>
<evidence type="ECO:0000259" key="8">
    <source>
        <dbReference type="PROSITE" id="PS50048"/>
    </source>
</evidence>
<feature type="region of interest" description="Disordered" evidence="7">
    <location>
        <begin position="1"/>
        <end position="67"/>
    </location>
</feature>
<feature type="compositionally biased region" description="Polar residues" evidence="7">
    <location>
        <begin position="1304"/>
        <end position="1313"/>
    </location>
</feature>
<dbReference type="GO" id="GO:0005634">
    <property type="term" value="C:nucleus"/>
    <property type="evidence" value="ECO:0007669"/>
    <property type="project" value="UniProtKB-SubCell"/>
</dbReference>